<keyword evidence="7" id="KW-0378">Hydrolase</keyword>
<dbReference type="InterPro" id="IPR027417">
    <property type="entry name" value="P-loop_NTPase"/>
</dbReference>
<dbReference type="EC" id="3.6.3.-" evidence="7"/>
<evidence type="ECO:0000256" key="3">
    <source>
        <dbReference type="ARBA" id="ARBA00022741"/>
    </source>
</evidence>
<dbReference type="PANTHER" id="PTHR43553">
    <property type="entry name" value="HEAVY METAL TRANSPORTER"/>
    <property type="match status" value="1"/>
</dbReference>
<dbReference type="InterPro" id="IPR003439">
    <property type="entry name" value="ABC_transporter-like_ATP-bd"/>
</dbReference>
<evidence type="ECO:0000256" key="4">
    <source>
        <dbReference type="ARBA" id="ARBA00022840"/>
    </source>
</evidence>
<keyword evidence="4 7" id="KW-0067">ATP-binding</keyword>
<keyword evidence="8" id="KW-1185">Reference proteome</keyword>
<feature type="region of interest" description="Disordered" evidence="5">
    <location>
        <begin position="1"/>
        <end position="22"/>
    </location>
</feature>
<dbReference type="EMBL" id="JAUSRE010000013">
    <property type="protein sequence ID" value="MDP9889146.1"/>
    <property type="molecule type" value="Genomic_DNA"/>
</dbReference>
<feature type="compositionally biased region" description="Polar residues" evidence="5">
    <location>
        <begin position="309"/>
        <end position="321"/>
    </location>
</feature>
<dbReference type="PROSITE" id="PS50893">
    <property type="entry name" value="ABC_TRANSPORTER_2"/>
    <property type="match status" value="2"/>
</dbReference>
<evidence type="ECO:0000256" key="2">
    <source>
        <dbReference type="ARBA" id="ARBA00022448"/>
    </source>
</evidence>
<evidence type="ECO:0000313" key="7">
    <source>
        <dbReference type="EMBL" id="MDP9889146.1"/>
    </source>
</evidence>
<protein>
    <submittedName>
        <fullName evidence="7">Energy-coupling factor transport system ATP-binding protein</fullName>
        <ecNumber evidence="7">3.6.3.-</ecNumber>
    </submittedName>
</protein>
<feature type="region of interest" description="Disordered" evidence="5">
    <location>
        <begin position="279"/>
        <end position="338"/>
    </location>
</feature>
<name>A0ABT9RV87_9MICC</name>
<dbReference type="PROSITE" id="PS00211">
    <property type="entry name" value="ABC_TRANSPORTER_1"/>
    <property type="match status" value="1"/>
</dbReference>
<dbReference type="InterPro" id="IPR003593">
    <property type="entry name" value="AAA+_ATPase"/>
</dbReference>
<comment type="caution">
    <text evidence="7">The sequence shown here is derived from an EMBL/GenBank/DDBJ whole genome shotgun (WGS) entry which is preliminary data.</text>
</comment>
<dbReference type="SUPFAM" id="SSF52540">
    <property type="entry name" value="P-loop containing nucleoside triphosphate hydrolases"/>
    <property type="match status" value="2"/>
</dbReference>
<dbReference type="CDD" id="cd03225">
    <property type="entry name" value="ABC_cobalt_CbiO_domain1"/>
    <property type="match status" value="2"/>
</dbReference>
<evidence type="ECO:0000256" key="5">
    <source>
        <dbReference type="SAM" id="MobiDB-lite"/>
    </source>
</evidence>
<dbReference type="GO" id="GO:0016787">
    <property type="term" value="F:hydrolase activity"/>
    <property type="evidence" value="ECO:0007669"/>
    <property type="project" value="UniProtKB-KW"/>
</dbReference>
<dbReference type="PANTHER" id="PTHR43553:SF24">
    <property type="entry name" value="ENERGY-COUPLING FACTOR TRANSPORTER ATP-BINDING PROTEIN ECFA1"/>
    <property type="match status" value="1"/>
</dbReference>
<feature type="compositionally biased region" description="Low complexity" evidence="5">
    <location>
        <begin position="279"/>
        <end position="288"/>
    </location>
</feature>
<proteinExistence type="inferred from homology"/>
<dbReference type="RefSeq" id="WP_307309018.1">
    <property type="nucleotide sequence ID" value="NZ_JAUSRE010000013.1"/>
</dbReference>
<gene>
    <name evidence="7" type="ORF">J2X98_002744</name>
</gene>
<dbReference type="Gene3D" id="3.40.50.300">
    <property type="entry name" value="P-loop containing nucleotide triphosphate hydrolases"/>
    <property type="match status" value="2"/>
</dbReference>
<reference evidence="7 8" key="1">
    <citation type="submission" date="2023-07" db="EMBL/GenBank/DDBJ databases">
        <title>Sorghum-associated microbial communities from plants grown in Nebraska, USA.</title>
        <authorList>
            <person name="Schachtman D."/>
        </authorList>
    </citation>
    <scope>NUCLEOTIDE SEQUENCE [LARGE SCALE GENOMIC DNA]</scope>
    <source>
        <strain evidence="7 8">CC222</strain>
    </source>
</reference>
<keyword evidence="3" id="KW-0547">Nucleotide-binding</keyword>
<feature type="domain" description="ABC transporter" evidence="6">
    <location>
        <begin position="29"/>
        <end position="276"/>
    </location>
</feature>
<comment type="similarity">
    <text evidence="1">Belongs to the ABC transporter superfamily.</text>
</comment>
<keyword evidence="2" id="KW-0813">Transport</keyword>
<accession>A0ABT9RV87</accession>
<dbReference type="InterPro" id="IPR017871">
    <property type="entry name" value="ABC_transporter-like_CS"/>
</dbReference>
<evidence type="ECO:0000259" key="6">
    <source>
        <dbReference type="PROSITE" id="PS50893"/>
    </source>
</evidence>
<feature type="domain" description="ABC transporter" evidence="6">
    <location>
        <begin position="306"/>
        <end position="538"/>
    </location>
</feature>
<dbReference type="Proteomes" id="UP001226577">
    <property type="component" value="Unassembled WGS sequence"/>
</dbReference>
<dbReference type="InterPro" id="IPR050095">
    <property type="entry name" value="ECF_ABC_transporter_ATP-bd"/>
</dbReference>
<organism evidence="7 8">
    <name type="scientific">Pseudarthrobacter enclensis</name>
    <dbReference type="NCBI Taxonomy" id="993070"/>
    <lineage>
        <taxon>Bacteria</taxon>
        <taxon>Bacillati</taxon>
        <taxon>Actinomycetota</taxon>
        <taxon>Actinomycetes</taxon>
        <taxon>Micrococcales</taxon>
        <taxon>Micrococcaceae</taxon>
        <taxon>Pseudarthrobacter</taxon>
    </lineage>
</organism>
<evidence type="ECO:0000256" key="1">
    <source>
        <dbReference type="ARBA" id="ARBA00005417"/>
    </source>
</evidence>
<dbReference type="GO" id="GO:0005524">
    <property type="term" value="F:ATP binding"/>
    <property type="evidence" value="ECO:0007669"/>
    <property type="project" value="UniProtKB-KW"/>
</dbReference>
<dbReference type="SMART" id="SM00382">
    <property type="entry name" value="AAA"/>
    <property type="match status" value="2"/>
</dbReference>
<dbReference type="InterPro" id="IPR015856">
    <property type="entry name" value="ABC_transpr_CbiO/EcfA_su"/>
</dbReference>
<dbReference type="Pfam" id="PF00005">
    <property type="entry name" value="ABC_tran"/>
    <property type="match status" value="2"/>
</dbReference>
<sequence length="538" mass="54932">MPESITAGGPENAARTGNTGPSLRPVLAAGIRDFSFHDGRVPALRDIAVSFAPGSLTAVLGGSGSGKSTLGRLLAGWLPPGAYGTLAGFLELSGTRLEFDGGPQDPRINPAQWGRQVGFVPQDPAAVLSTVRATVAEELAFGLENAGTEPAAMKAAVEHTARLLGLTGQLGHDPALLSGGELRRLAIGCAIIAGPPVLVMDEPFASLDAAGVDDLAAVVRSLLKHGTAVVILSQTVEPLLEEAGTWVVLSGGTILASGRPAAMGPTSGVLPAAVRRAGGQGGAEVQEGVSPRMRRPSPHQPAAPALQLRNVSFTYPQTPASGRTRPKQRPPGNRDRGPLVLQDISLAVHPGEIVAITGPNGAGKSTLLRHFNGLLRPTSGTVAVCGTDIEGTPVGRAAALVGLLFQQPRDQLFERTVRREVGFGLEHLVGRATAEDRGAAALQAVGLADMAEEHPAELPASAQRLLALATVLARKPAVLALDEPTVALDGDGLALLDAAVGSAAAEGAAVVLVTHDLGYARSAAHRIVALDGGRLLPA</sequence>
<evidence type="ECO:0000313" key="8">
    <source>
        <dbReference type="Proteomes" id="UP001226577"/>
    </source>
</evidence>